<proteinExistence type="predicted"/>
<reference evidence="1 2" key="1">
    <citation type="submission" date="2006-02" db="EMBL/GenBank/DDBJ databases">
        <authorList>
            <person name="Moran M.A."/>
            <person name="Kjelleberg S."/>
            <person name="Egan S."/>
            <person name="Saunders N."/>
            <person name="Thomas T."/>
            <person name="Ferriera S."/>
            <person name="Johnson J."/>
            <person name="Kravitz S."/>
            <person name="Halpern A."/>
            <person name="Remington K."/>
            <person name="Beeson K."/>
            <person name="Tran B."/>
            <person name="Rogers Y.-H."/>
            <person name="Friedman R."/>
            <person name="Venter J.C."/>
        </authorList>
    </citation>
    <scope>NUCLEOTIDE SEQUENCE [LARGE SCALE GENOMIC DNA]</scope>
    <source>
        <strain evidence="1 2">D2</strain>
    </source>
</reference>
<gene>
    <name evidence="1" type="ORF">PTD2_06489</name>
</gene>
<accession>A4C7V3</accession>
<comment type="caution">
    <text evidence="1">The sequence shown here is derived from an EMBL/GenBank/DDBJ whole genome shotgun (WGS) entry which is preliminary data.</text>
</comment>
<dbReference type="HOGENOM" id="CLU_107574_0_0_6"/>
<sequence length="224" mass="24693">MTRDLLDNIITVIKWIITMKKLISSLTLIAALCSQQAIADSEKRIAETLTMTKQQSLSINFPVGSLEIEAGDSDQLEIEIDLKPKNSGWFSSSADLSSITLDKKITDNKISLEVDKDDLQQEWTIRLPRTAALDVHLGVGSIEINNFANSADIEVGVGSVRIDTTLDDFKNIQLSSGVGDTRVSGLVNEIKEQRKLVSSETEYRGAGQYNLNIEVGVGDIRIRR</sequence>
<protein>
    <submittedName>
        <fullName evidence="1">Secreted protein containing internal repeats</fullName>
    </submittedName>
</protein>
<name>A4C7V3_9GAMM</name>
<evidence type="ECO:0000313" key="2">
    <source>
        <dbReference type="Proteomes" id="UP000006201"/>
    </source>
</evidence>
<dbReference type="Proteomes" id="UP000006201">
    <property type="component" value="Unassembled WGS sequence"/>
</dbReference>
<evidence type="ECO:0000313" key="1">
    <source>
        <dbReference type="EMBL" id="EAR28668.1"/>
    </source>
</evidence>
<organism evidence="1 2">
    <name type="scientific">Pseudoalteromonas tunicata D2</name>
    <dbReference type="NCBI Taxonomy" id="87626"/>
    <lineage>
        <taxon>Bacteria</taxon>
        <taxon>Pseudomonadati</taxon>
        <taxon>Pseudomonadota</taxon>
        <taxon>Gammaproteobacteria</taxon>
        <taxon>Alteromonadales</taxon>
        <taxon>Pseudoalteromonadaceae</taxon>
        <taxon>Pseudoalteromonas</taxon>
    </lineage>
</organism>
<keyword evidence="2" id="KW-1185">Reference proteome</keyword>
<dbReference type="AlphaFoldDB" id="A4C7V3"/>
<dbReference type="eggNOG" id="ENOG50306RB">
    <property type="taxonomic scope" value="Bacteria"/>
</dbReference>
<dbReference type="EMBL" id="AAOH01000003">
    <property type="protein sequence ID" value="EAR28668.1"/>
    <property type="molecule type" value="Genomic_DNA"/>
</dbReference>